<dbReference type="PANTHER" id="PTHR31260:SF28">
    <property type="entry name" value="CYSTATIN DOMAIN PROTEIN"/>
    <property type="match status" value="1"/>
</dbReference>
<gene>
    <name evidence="1" type="ORF">MERR_LOCUS21898</name>
</gene>
<dbReference type="OrthoDB" id="1023063at2759"/>
<dbReference type="NCBIfam" id="TIGR01572">
    <property type="entry name" value="A_thl_para_3677"/>
    <property type="match status" value="1"/>
</dbReference>
<dbReference type="PANTHER" id="PTHR31260">
    <property type="entry name" value="CYSTATIN/MONELLIN SUPERFAMILY PROTEIN"/>
    <property type="match status" value="1"/>
</dbReference>
<organism evidence="1 2">
    <name type="scientific">Microthlaspi erraticum</name>
    <dbReference type="NCBI Taxonomy" id="1685480"/>
    <lineage>
        <taxon>Eukaryota</taxon>
        <taxon>Viridiplantae</taxon>
        <taxon>Streptophyta</taxon>
        <taxon>Embryophyta</taxon>
        <taxon>Tracheophyta</taxon>
        <taxon>Spermatophyta</taxon>
        <taxon>Magnoliopsida</taxon>
        <taxon>eudicotyledons</taxon>
        <taxon>Gunneridae</taxon>
        <taxon>Pentapetalae</taxon>
        <taxon>rosids</taxon>
        <taxon>malvids</taxon>
        <taxon>Brassicales</taxon>
        <taxon>Brassicaceae</taxon>
        <taxon>Coluteocarpeae</taxon>
        <taxon>Microthlaspi</taxon>
    </lineage>
</organism>
<reference evidence="1" key="1">
    <citation type="submission" date="2020-01" db="EMBL/GenBank/DDBJ databases">
        <authorList>
            <person name="Mishra B."/>
        </authorList>
    </citation>
    <scope>NUCLEOTIDE SEQUENCE [LARGE SCALE GENOMIC DNA]</scope>
</reference>
<name>A0A6D2JBW4_9BRAS</name>
<comment type="caution">
    <text evidence="1">The sequence shown here is derived from an EMBL/GenBank/DDBJ whole genome shotgun (WGS) entry which is preliminary data.</text>
</comment>
<sequence length="304" mass="34088">MTLRIEDMEFMRVQQEYWRQVNESDGFDLEKVTVTAPPQGTVLSGLLQCDCEGEGVIRDPVPLLVTRYARLGLHRYNMSKGTNYVLHHLKKYNKSMSLVASYYVTLVACDPATPTSLVTFQVGVSEEAYGRLYVRCFIARRQGDPKEPSEPLDVGGPVDGGVLPVWPSDFSDTKQFRLLKESDLQCSDWIRLILELALCATDSWLSDSLLSKLQILKVAIEAVGEDVEPLRAKTRTFYITFKGLARARFGELGEDVERRVIIKMDEGSGCLTVIGGFGFAIGEKVEKRLLGNPRGEWRFGDPLP</sequence>
<proteinExistence type="predicted"/>
<dbReference type="AlphaFoldDB" id="A0A6D2JBW4"/>
<evidence type="ECO:0000313" key="1">
    <source>
        <dbReference type="EMBL" id="CAA7034663.1"/>
    </source>
</evidence>
<dbReference type="EMBL" id="CACVBM020001151">
    <property type="protein sequence ID" value="CAA7034663.1"/>
    <property type="molecule type" value="Genomic_DNA"/>
</dbReference>
<protein>
    <submittedName>
        <fullName evidence="1">Uncharacterized protein</fullName>
    </submittedName>
</protein>
<dbReference type="Proteomes" id="UP000467841">
    <property type="component" value="Unassembled WGS sequence"/>
</dbReference>
<dbReference type="InterPro" id="IPR006462">
    <property type="entry name" value="MS5"/>
</dbReference>
<evidence type="ECO:0000313" key="2">
    <source>
        <dbReference type="Proteomes" id="UP000467841"/>
    </source>
</evidence>
<accession>A0A6D2JBW4</accession>
<dbReference type="Pfam" id="PF04776">
    <property type="entry name" value="protein_MS5"/>
    <property type="match status" value="1"/>
</dbReference>
<keyword evidence="2" id="KW-1185">Reference proteome</keyword>